<keyword evidence="6 7" id="KW-0472">Membrane</keyword>
<dbReference type="InterPro" id="IPR011014">
    <property type="entry name" value="MscS_channel_TM-2"/>
</dbReference>
<dbReference type="InterPro" id="IPR006685">
    <property type="entry name" value="MscS_channel_2nd"/>
</dbReference>
<organism evidence="10 11">
    <name type="scientific">Algoriphagus zhangzhouensis</name>
    <dbReference type="NCBI Taxonomy" id="1073327"/>
    <lineage>
        <taxon>Bacteria</taxon>
        <taxon>Pseudomonadati</taxon>
        <taxon>Bacteroidota</taxon>
        <taxon>Cytophagia</taxon>
        <taxon>Cytophagales</taxon>
        <taxon>Cyclobacteriaceae</taxon>
        <taxon>Algoriphagus</taxon>
    </lineage>
</organism>
<dbReference type="SUPFAM" id="SSF82689">
    <property type="entry name" value="Mechanosensitive channel protein MscS (YggB), C-terminal domain"/>
    <property type="match status" value="1"/>
</dbReference>
<dbReference type="InterPro" id="IPR010920">
    <property type="entry name" value="LSM_dom_sf"/>
</dbReference>
<keyword evidence="5 7" id="KW-1133">Transmembrane helix</keyword>
<dbReference type="STRING" id="1073327.SAMN04488108_0949"/>
<dbReference type="Proteomes" id="UP000184609">
    <property type="component" value="Unassembled WGS sequence"/>
</dbReference>
<dbReference type="OrthoDB" id="1522493at2"/>
<evidence type="ECO:0000259" key="9">
    <source>
        <dbReference type="Pfam" id="PF21082"/>
    </source>
</evidence>
<evidence type="ECO:0000313" key="11">
    <source>
        <dbReference type="Proteomes" id="UP000184609"/>
    </source>
</evidence>
<evidence type="ECO:0000256" key="6">
    <source>
        <dbReference type="ARBA" id="ARBA00023136"/>
    </source>
</evidence>
<dbReference type="InterPro" id="IPR045275">
    <property type="entry name" value="MscS_archaea/bacteria_type"/>
</dbReference>
<evidence type="ECO:0000256" key="5">
    <source>
        <dbReference type="ARBA" id="ARBA00022989"/>
    </source>
</evidence>
<feature type="domain" description="Mechanosensitive ion channel MscS" evidence="8">
    <location>
        <begin position="110"/>
        <end position="176"/>
    </location>
</feature>
<keyword evidence="3" id="KW-1003">Cell membrane</keyword>
<name>A0A1M7Z6Z1_9BACT</name>
<dbReference type="PANTHER" id="PTHR30221">
    <property type="entry name" value="SMALL-CONDUCTANCE MECHANOSENSITIVE CHANNEL"/>
    <property type="match status" value="1"/>
</dbReference>
<proteinExistence type="inferred from homology"/>
<dbReference type="AlphaFoldDB" id="A0A1M7Z6Z1"/>
<dbReference type="InterPro" id="IPR049278">
    <property type="entry name" value="MS_channel_C"/>
</dbReference>
<dbReference type="Gene3D" id="3.30.70.100">
    <property type="match status" value="1"/>
</dbReference>
<evidence type="ECO:0000256" key="4">
    <source>
        <dbReference type="ARBA" id="ARBA00022692"/>
    </source>
</evidence>
<keyword evidence="11" id="KW-1185">Reference proteome</keyword>
<reference evidence="11" key="1">
    <citation type="submission" date="2016-12" db="EMBL/GenBank/DDBJ databases">
        <authorList>
            <person name="Varghese N."/>
            <person name="Submissions S."/>
        </authorList>
    </citation>
    <scope>NUCLEOTIDE SEQUENCE [LARGE SCALE GENOMIC DNA]</scope>
    <source>
        <strain evidence="11">DSM 25035</strain>
    </source>
</reference>
<evidence type="ECO:0000256" key="3">
    <source>
        <dbReference type="ARBA" id="ARBA00022475"/>
    </source>
</evidence>
<dbReference type="InterPro" id="IPR011066">
    <property type="entry name" value="MscS_channel_C_sf"/>
</dbReference>
<gene>
    <name evidence="10" type="ORF">SAMN04488108_0949</name>
</gene>
<dbReference type="GO" id="GO:0005886">
    <property type="term" value="C:plasma membrane"/>
    <property type="evidence" value="ECO:0007669"/>
    <property type="project" value="UniProtKB-SubCell"/>
</dbReference>
<evidence type="ECO:0000256" key="1">
    <source>
        <dbReference type="ARBA" id="ARBA00004651"/>
    </source>
</evidence>
<dbReference type="PANTHER" id="PTHR30221:SF1">
    <property type="entry name" value="SMALL-CONDUCTANCE MECHANOSENSITIVE CHANNEL"/>
    <property type="match status" value="1"/>
</dbReference>
<feature type="domain" description="Mechanosensitive ion channel MscS C-terminal" evidence="9">
    <location>
        <begin position="183"/>
        <end position="266"/>
    </location>
</feature>
<dbReference type="InterPro" id="IPR023408">
    <property type="entry name" value="MscS_beta-dom_sf"/>
</dbReference>
<evidence type="ECO:0000313" key="10">
    <source>
        <dbReference type="EMBL" id="SHO60671.1"/>
    </source>
</evidence>
<feature type="transmembrane region" description="Helical" evidence="7">
    <location>
        <begin position="89"/>
        <end position="108"/>
    </location>
</feature>
<dbReference type="Pfam" id="PF00924">
    <property type="entry name" value="MS_channel_2nd"/>
    <property type="match status" value="1"/>
</dbReference>
<evidence type="ECO:0000256" key="2">
    <source>
        <dbReference type="ARBA" id="ARBA00008017"/>
    </source>
</evidence>
<evidence type="ECO:0000259" key="8">
    <source>
        <dbReference type="Pfam" id="PF00924"/>
    </source>
</evidence>
<dbReference type="Gene3D" id="1.10.287.1260">
    <property type="match status" value="1"/>
</dbReference>
<feature type="transmembrane region" description="Helical" evidence="7">
    <location>
        <begin position="21"/>
        <end position="39"/>
    </location>
</feature>
<dbReference type="GO" id="GO:0008381">
    <property type="term" value="F:mechanosensitive monoatomic ion channel activity"/>
    <property type="evidence" value="ECO:0007669"/>
    <property type="project" value="InterPro"/>
</dbReference>
<dbReference type="SUPFAM" id="SSF50182">
    <property type="entry name" value="Sm-like ribonucleoproteins"/>
    <property type="match status" value="1"/>
</dbReference>
<dbReference type="EMBL" id="FRXN01000001">
    <property type="protein sequence ID" value="SHO60671.1"/>
    <property type="molecule type" value="Genomic_DNA"/>
</dbReference>
<evidence type="ECO:0000256" key="7">
    <source>
        <dbReference type="SAM" id="Phobius"/>
    </source>
</evidence>
<protein>
    <submittedName>
        <fullName evidence="10">Small conductance mechanosensitive channel</fullName>
    </submittedName>
</protein>
<dbReference type="Gene3D" id="2.30.30.60">
    <property type="match status" value="1"/>
</dbReference>
<sequence>MDFVEGLKKLLLRWESSLMEVLPKLFMAILVLAIFFLIANILKRSTLGFYKRAFKRKSVIAGIVSSVIYFFFVLSGVFLALQVLGLERFLSHMLAGAGIVGIVAGFAFKDIASNLFAGLLLKSQNPFDKGDWVEIANNYGFIVEVGWITTKIITVPGQEVFVPNQLIYNTTFKNYSTLHRRRIVLETGVSYGDDLEHVRAVALDEVKSVAGVLADQDMDFYFTSIGGSSYNFQLRFWINFTTNNDYQRAMSDVIIRIKKRFEKENIYIAYPVTTLDFGVKGGVNIFDRPISIQESGSNNPVT</sequence>
<feature type="transmembrane region" description="Helical" evidence="7">
    <location>
        <begin position="59"/>
        <end position="83"/>
    </location>
</feature>
<keyword evidence="4 7" id="KW-0812">Transmembrane</keyword>
<dbReference type="Pfam" id="PF21082">
    <property type="entry name" value="MS_channel_3rd"/>
    <property type="match status" value="1"/>
</dbReference>
<comment type="similarity">
    <text evidence="2">Belongs to the MscS (TC 1.A.23) family.</text>
</comment>
<dbReference type="SUPFAM" id="SSF82861">
    <property type="entry name" value="Mechanosensitive channel protein MscS (YggB), transmembrane region"/>
    <property type="match status" value="1"/>
</dbReference>
<accession>A0A1M7Z6Z1</accession>
<comment type="subcellular location">
    <subcellularLocation>
        <location evidence="1">Cell membrane</location>
        <topology evidence="1">Multi-pass membrane protein</topology>
    </subcellularLocation>
</comment>